<dbReference type="Gene3D" id="4.10.60.10">
    <property type="entry name" value="Zinc finger, CCHC-type"/>
    <property type="match status" value="1"/>
</dbReference>
<organism evidence="5">
    <name type="scientific">Heterosigma akashiwo</name>
    <name type="common">Chromophytic alga</name>
    <name type="synonym">Heterosigma carterae</name>
    <dbReference type="NCBI Taxonomy" id="2829"/>
    <lineage>
        <taxon>Eukaryota</taxon>
        <taxon>Sar</taxon>
        <taxon>Stramenopiles</taxon>
        <taxon>Ochrophyta</taxon>
        <taxon>Raphidophyceae</taxon>
        <taxon>Chattonellales</taxon>
        <taxon>Chattonellaceae</taxon>
        <taxon>Heterosigma</taxon>
    </lineage>
</organism>
<sequence>MAAFSMVGLERHAQDPVHLAGRDAMDSEEGNFVIIICQHATVYSGIVDRSDDVLNGKAMPRTSETDRVRVQEGKLRELNGELRDQNDAKRRYIEALEDSIRLKKENQQLEVEAQQLRAQFRDVFGYEEEVLMEPGKRLEQSTTKSSSNNKGCFGCGGDHRLSACPGKQSGKEFVCWVCRSAGHLKRACPERVGMDELKGAVENAGASTSQPGHGKKASTTQKKDSGRSRRAAAALTKNREGGGGRRAERALHGERGRGRRAMQPRRGVNDGQGARTRPAPGRTPAQEGGMWVC</sequence>
<dbReference type="InterPro" id="IPR036875">
    <property type="entry name" value="Znf_CCHC_sf"/>
</dbReference>
<feature type="compositionally biased region" description="Basic and acidic residues" evidence="3">
    <location>
        <begin position="237"/>
        <end position="256"/>
    </location>
</feature>
<name>A0A7S3Y1T1_HETAK</name>
<feature type="coiled-coil region" evidence="2">
    <location>
        <begin position="68"/>
        <end position="119"/>
    </location>
</feature>
<protein>
    <recommendedName>
        <fullName evidence="4">CCHC-type domain-containing protein</fullName>
    </recommendedName>
</protein>
<dbReference type="EMBL" id="HBIU01037664">
    <property type="protein sequence ID" value="CAE0638484.1"/>
    <property type="molecule type" value="Transcribed_RNA"/>
</dbReference>
<dbReference type="InterPro" id="IPR001878">
    <property type="entry name" value="Znf_CCHC"/>
</dbReference>
<feature type="region of interest" description="Disordered" evidence="3">
    <location>
        <begin position="203"/>
        <end position="293"/>
    </location>
</feature>
<evidence type="ECO:0000256" key="1">
    <source>
        <dbReference type="PROSITE-ProRule" id="PRU00047"/>
    </source>
</evidence>
<dbReference type="AlphaFoldDB" id="A0A7S3Y1T1"/>
<dbReference type="SMART" id="SM00343">
    <property type="entry name" value="ZnF_C2HC"/>
    <property type="match status" value="2"/>
</dbReference>
<keyword evidence="2" id="KW-0175">Coiled coil</keyword>
<evidence type="ECO:0000256" key="3">
    <source>
        <dbReference type="SAM" id="MobiDB-lite"/>
    </source>
</evidence>
<dbReference type="GO" id="GO:0008270">
    <property type="term" value="F:zinc ion binding"/>
    <property type="evidence" value="ECO:0007669"/>
    <property type="project" value="UniProtKB-KW"/>
</dbReference>
<keyword evidence="1" id="KW-0862">Zinc</keyword>
<reference evidence="5" key="1">
    <citation type="submission" date="2021-01" db="EMBL/GenBank/DDBJ databases">
        <authorList>
            <person name="Corre E."/>
            <person name="Pelletier E."/>
            <person name="Niang G."/>
            <person name="Scheremetjew M."/>
            <person name="Finn R."/>
            <person name="Kale V."/>
            <person name="Holt S."/>
            <person name="Cochrane G."/>
            <person name="Meng A."/>
            <person name="Brown T."/>
            <person name="Cohen L."/>
        </authorList>
    </citation>
    <scope>NUCLEOTIDE SEQUENCE</scope>
    <source>
        <strain evidence="5">CCMP3107</strain>
    </source>
</reference>
<keyword evidence="1" id="KW-0863">Zinc-finger</keyword>
<gene>
    <name evidence="5" type="ORF">HAKA00212_LOCUS17267</name>
</gene>
<evidence type="ECO:0000313" key="5">
    <source>
        <dbReference type="EMBL" id="CAE0638484.1"/>
    </source>
</evidence>
<evidence type="ECO:0000256" key="2">
    <source>
        <dbReference type="SAM" id="Coils"/>
    </source>
</evidence>
<dbReference type="GO" id="GO:0003676">
    <property type="term" value="F:nucleic acid binding"/>
    <property type="evidence" value="ECO:0007669"/>
    <property type="project" value="InterPro"/>
</dbReference>
<dbReference type="PROSITE" id="PS50158">
    <property type="entry name" value="ZF_CCHC"/>
    <property type="match status" value="1"/>
</dbReference>
<proteinExistence type="predicted"/>
<feature type="domain" description="CCHC-type" evidence="4">
    <location>
        <begin position="175"/>
        <end position="190"/>
    </location>
</feature>
<dbReference type="SUPFAM" id="SSF57756">
    <property type="entry name" value="Retrovirus zinc finger-like domains"/>
    <property type="match status" value="1"/>
</dbReference>
<accession>A0A7S3Y1T1</accession>
<keyword evidence="1" id="KW-0479">Metal-binding</keyword>
<evidence type="ECO:0000259" key="4">
    <source>
        <dbReference type="PROSITE" id="PS50158"/>
    </source>
</evidence>